<sequence length="454" mass="50255">MLLKSTLAAALFSGTMLLASAAQAADGLLDTTLDNGLRVIIQQDSRAPIAAIQLWYRVGGIDEPAGKTGISHLVEHMMFKGTPTLPGKGYSQTMGQLGGSDNAFTTRDYTYYYSKVPVQHLARTLDIEADRMQHLSFDEKAFTLEKSVVEEERRWRVDDNSFGEFDEKLNAATLAVHPYRNPVLGWPDDFAKITLADARNWYQSWYAPNNASVVIVGDVDPQAALAEVKRAFGKIARRSLPERANLDALQEPVQTALQKKTIPVPADRPIVVMQWRVPALQPGKPNKEAYALMLLARLLDRDPNNVDENLARRLDDWDVSYNGMSRGFSEFVFTATPRKGESIDGLVSALLREASILRNFTLHEEYLRHGKVSWAAATVFASDDMLARTTAMGQNALYGFPPDAYADLQAGIDKVTLRDIVNAADAWLKEETATVGILQPTPRAAKTHGAIHDR</sequence>
<keyword evidence="4" id="KW-0732">Signal</keyword>
<organism evidence="7 8">
    <name type="scientific">Andreprevotia lacus DSM 23236</name>
    <dbReference type="NCBI Taxonomy" id="1121001"/>
    <lineage>
        <taxon>Bacteria</taxon>
        <taxon>Pseudomonadati</taxon>
        <taxon>Pseudomonadota</taxon>
        <taxon>Betaproteobacteria</taxon>
        <taxon>Neisseriales</taxon>
        <taxon>Chitinibacteraceae</taxon>
        <taxon>Andreprevotia</taxon>
    </lineage>
</organism>
<dbReference type="Pfam" id="PF05193">
    <property type="entry name" value="Peptidase_M16_C"/>
    <property type="match status" value="1"/>
</dbReference>
<keyword evidence="7" id="KW-0645">Protease</keyword>
<dbReference type="InterPro" id="IPR011765">
    <property type="entry name" value="Pept_M16_N"/>
</dbReference>
<feature type="chain" id="PRO_5013207108" evidence="4">
    <location>
        <begin position="25"/>
        <end position="454"/>
    </location>
</feature>
<evidence type="ECO:0000313" key="8">
    <source>
        <dbReference type="Proteomes" id="UP000192761"/>
    </source>
</evidence>
<dbReference type="GO" id="GO:0004222">
    <property type="term" value="F:metalloendopeptidase activity"/>
    <property type="evidence" value="ECO:0007669"/>
    <property type="project" value="InterPro"/>
</dbReference>
<reference evidence="7 8" key="1">
    <citation type="submission" date="2017-04" db="EMBL/GenBank/DDBJ databases">
        <authorList>
            <person name="Afonso C.L."/>
            <person name="Miller P.J."/>
            <person name="Scott M.A."/>
            <person name="Spackman E."/>
            <person name="Goraichik I."/>
            <person name="Dimitrov K.M."/>
            <person name="Suarez D.L."/>
            <person name="Swayne D.E."/>
        </authorList>
    </citation>
    <scope>NUCLEOTIDE SEQUENCE [LARGE SCALE GENOMIC DNA]</scope>
    <source>
        <strain evidence="7 8">DSM 23236</strain>
    </source>
</reference>
<evidence type="ECO:0000256" key="4">
    <source>
        <dbReference type="SAM" id="SignalP"/>
    </source>
</evidence>
<dbReference type="GO" id="GO:0006508">
    <property type="term" value="P:proteolysis"/>
    <property type="evidence" value="ECO:0007669"/>
    <property type="project" value="UniProtKB-KW"/>
</dbReference>
<protein>
    <submittedName>
        <fullName evidence="7">Zinc protease</fullName>
    </submittedName>
</protein>
<keyword evidence="7" id="KW-0378">Hydrolase</keyword>
<keyword evidence="8" id="KW-1185">Reference proteome</keyword>
<dbReference type="InterPro" id="IPR011249">
    <property type="entry name" value="Metalloenz_LuxS/M16"/>
</dbReference>
<dbReference type="AlphaFoldDB" id="A0A1W1XVU5"/>
<evidence type="ECO:0000256" key="3">
    <source>
        <dbReference type="RuleBase" id="RU004447"/>
    </source>
</evidence>
<dbReference type="Pfam" id="PF00675">
    <property type="entry name" value="Peptidase_M16"/>
    <property type="match status" value="1"/>
</dbReference>
<dbReference type="STRING" id="1121001.SAMN02745857_03125"/>
<dbReference type="InterPro" id="IPR050361">
    <property type="entry name" value="MPP/UQCRC_Complex"/>
</dbReference>
<dbReference type="PANTHER" id="PTHR11851:SF49">
    <property type="entry name" value="MITOCHONDRIAL-PROCESSING PEPTIDASE SUBUNIT ALPHA"/>
    <property type="match status" value="1"/>
</dbReference>
<dbReference type="GO" id="GO:0046872">
    <property type="term" value="F:metal ion binding"/>
    <property type="evidence" value="ECO:0007669"/>
    <property type="project" value="InterPro"/>
</dbReference>
<feature type="signal peptide" evidence="4">
    <location>
        <begin position="1"/>
        <end position="24"/>
    </location>
</feature>
<dbReference type="EMBL" id="FWXD01000020">
    <property type="protein sequence ID" value="SMC28110.1"/>
    <property type="molecule type" value="Genomic_DNA"/>
</dbReference>
<evidence type="ECO:0000256" key="1">
    <source>
        <dbReference type="ARBA" id="ARBA00001947"/>
    </source>
</evidence>
<accession>A0A1W1XVU5</accession>
<proteinExistence type="inferred from homology"/>
<dbReference type="PANTHER" id="PTHR11851">
    <property type="entry name" value="METALLOPROTEASE"/>
    <property type="match status" value="1"/>
</dbReference>
<dbReference type="SUPFAM" id="SSF63411">
    <property type="entry name" value="LuxS/MPP-like metallohydrolase"/>
    <property type="match status" value="2"/>
</dbReference>
<dbReference type="PROSITE" id="PS00143">
    <property type="entry name" value="INSULINASE"/>
    <property type="match status" value="1"/>
</dbReference>
<evidence type="ECO:0000256" key="2">
    <source>
        <dbReference type="ARBA" id="ARBA00007261"/>
    </source>
</evidence>
<evidence type="ECO:0000259" key="5">
    <source>
        <dbReference type="Pfam" id="PF00675"/>
    </source>
</evidence>
<dbReference type="Proteomes" id="UP000192761">
    <property type="component" value="Unassembled WGS sequence"/>
</dbReference>
<dbReference type="OrthoDB" id="9811314at2"/>
<comment type="similarity">
    <text evidence="2 3">Belongs to the peptidase M16 family.</text>
</comment>
<feature type="domain" description="Peptidase M16 N-terminal" evidence="5">
    <location>
        <begin position="38"/>
        <end position="184"/>
    </location>
</feature>
<comment type="cofactor">
    <cofactor evidence="1">
        <name>Zn(2+)</name>
        <dbReference type="ChEBI" id="CHEBI:29105"/>
    </cofactor>
</comment>
<dbReference type="RefSeq" id="WP_084091901.1">
    <property type="nucleotide sequence ID" value="NZ_FWXD01000020.1"/>
</dbReference>
<dbReference type="InterPro" id="IPR007863">
    <property type="entry name" value="Peptidase_M16_C"/>
</dbReference>
<gene>
    <name evidence="7" type="ORF">SAMN02745857_03125</name>
</gene>
<feature type="domain" description="Peptidase M16 C-terminal" evidence="6">
    <location>
        <begin position="192"/>
        <end position="302"/>
    </location>
</feature>
<evidence type="ECO:0000313" key="7">
    <source>
        <dbReference type="EMBL" id="SMC28110.1"/>
    </source>
</evidence>
<evidence type="ECO:0000259" key="6">
    <source>
        <dbReference type="Pfam" id="PF05193"/>
    </source>
</evidence>
<name>A0A1W1XVU5_9NEIS</name>
<dbReference type="Gene3D" id="3.30.830.10">
    <property type="entry name" value="Metalloenzyme, LuxS/M16 peptidase-like"/>
    <property type="match status" value="2"/>
</dbReference>
<dbReference type="InterPro" id="IPR001431">
    <property type="entry name" value="Pept_M16_Zn_BS"/>
</dbReference>